<sequence>MFFLSFLMIFILIIFFIFFALVDYGQLFKKLVSVGLQRRFCCSASLARFQKSASIFIFFLLLVVAMISLQRFMYLPQLAVLLSLVFTVEATTGVSPALAHKPVSLWTVADVDHWMNYTVGYAEYSGYVRKHLIDGPTLLEMTPADFEEHFPIENSVHVIKLAAHVKLLKGICICDATISKVVDFWSYFQHHNFRVWVVGFTSVVFPRVSMLYTYFFDAELFELVVGITQSPSDVLTAAAAAGADKLPALRVVPFLHHALYLIFMLVAPDFFMAFQAMRMVPTNYFIMPCFVLHFVAQAFHECMVAILIFRGDAFPPGTNFFQKIWTLYSYAIIVPIATLVLYPFIAYSMQVVCFVALLAWLLLSSASVLISLFFRGPWVTEHSAAPRRA</sequence>
<dbReference type="EMBL" id="HE573022">
    <property type="protein sequence ID" value="CCC48348.1"/>
    <property type="molecule type" value="Genomic_DNA"/>
</dbReference>
<feature type="transmembrane region" description="Helical" evidence="1">
    <location>
        <begin position="6"/>
        <end position="24"/>
    </location>
</feature>
<reference evidence="3" key="1">
    <citation type="journal article" date="2012" name="Proc. Natl. Acad. Sci. U.S.A.">
        <title>Antigenic diversity is generated by distinct evolutionary mechanisms in African trypanosome species.</title>
        <authorList>
            <person name="Jackson A.P."/>
            <person name="Berry A."/>
            <person name="Aslett M."/>
            <person name="Allison H.C."/>
            <person name="Burton P."/>
            <person name="Vavrova-Anderson J."/>
            <person name="Brown R."/>
            <person name="Browne H."/>
            <person name="Corton N."/>
            <person name="Hauser H."/>
            <person name="Gamble J."/>
            <person name="Gilderthorp R."/>
            <person name="Marcello L."/>
            <person name="McQuillan J."/>
            <person name="Otto T.D."/>
            <person name="Quail M.A."/>
            <person name="Sanders M.J."/>
            <person name="van Tonder A."/>
            <person name="Ginger M.L."/>
            <person name="Field M.C."/>
            <person name="Barry J.D."/>
            <person name="Hertz-Fowler C."/>
            <person name="Berriman M."/>
        </authorList>
    </citation>
    <scope>NUCLEOTIDE SEQUENCE</scope>
    <source>
        <strain evidence="3">Y486</strain>
    </source>
</reference>
<keyword evidence="1" id="KW-0472">Membrane</keyword>
<feature type="transmembrane region" description="Helical" evidence="1">
    <location>
        <begin position="352"/>
        <end position="374"/>
    </location>
</feature>
<dbReference type="Pfam" id="PF00536">
    <property type="entry name" value="SAM_1"/>
    <property type="match status" value="1"/>
</dbReference>
<dbReference type="VEuPathDB" id="TriTrypDB:TvY486_0601390"/>
<protein>
    <recommendedName>
        <fullName evidence="2">SAM domain-containing protein</fullName>
    </recommendedName>
</protein>
<feature type="domain" description="SAM" evidence="2">
    <location>
        <begin position="106"/>
        <end position="171"/>
    </location>
</feature>
<dbReference type="InterPro" id="IPR013761">
    <property type="entry name" value="SAM/pointed_sf"/>
</dbReference>
<evidence type="ECO:0000259" key="2">
    <source>
        <dbReference type="PROSITE" id="PS50105"/>
    </source>
</evidence>
<dbReference type="SUPFAM" id="SSF47769">
    <property type="entry name" value="SAM/Pointed domain"/>
    <property type="match status" value="1"/>
</dbReference>
<name>G0TWL0_TRYVY</name>
<proteinExistence type="predicted"/>
<feature type="transmembrane region" description="Helical" evidence="1">
    <location>
        <begin position="284"/>
        <end position="307"/>
    </location>
</feature>
<feature type="transmembrane region" description="Helical" evidence="1">
    <location>
        <begin position="254"/>
        <end position="272"/>
    </location>
</feature>
<dbReference type="InterPro" id="IPR001660">
    <property type="entry name" value="SAM"/>
</dbReference>
<evidence type="ECO:0000313" key="3">
    <source>
        <dbReference type="EMBL" id="CCC48348.1"/>
    </source>
</evidence>
<keyword evidence="1" id="KW-1133">Transmembrane helix</keyword>
<dbReference type="AlphaFoldDB" id="G0TWL0"/>
<gene>
    <name evidence="3" type="ORF">TVY486_0601390</name>
</gene>
<feature type="transmembrane region" description="Helical" evidence="1">
    <location>
        <begin position="195"/>
        <end position="215"/>
    </location>
</feature>
<dbReference type="Gene3D" id="1.10.150.50">
    <property type="entry name" value="Transcription Factor, Ets-1"/>
    <property type="match status" value="1"/>
</dbReference>
<dbReference type="SMART" id="SM00454">
    <property type="entry name" value="SAM"/>
    <property type="match status" value="1"/>
</dbReference>
<accession>G0TWL0</accession>
<dbReference type="PROSITE" id="PS50105">
    <property type="entry name" value="SAM_DOMAIN"/>
    <property type="match status" value="1"/>
</dbReference>
<keyword evidence="1" id="KW-0812">Transmembrane</keyword>
<feature type="transmembrane region" description="Helical" evidence="1">
    <location>
        <begin position="53"/>
        <end position="72"/>
    </location>
</feature>
<feature type="transmembrane region" description="Helical" evidence="1">
    <location>
        <begin position="327"/>
        <end position="345"/>
    </location>
</feature>
<organism evidence="3">
    <name type="scientific">Trypanosoma vivax (strain Y486)</name>
    <dbReference type="NCBI Taxonomy" id="1055687"/>
    <lineage>
        <taxon>Eukaryota</taxon>
        <taxon>Discoba</taxon>
        <taxon>Euglenozoa</taxon>
        <taxon>Kinetoplastea</taxon>
        <taxon>Metakinetoplastina</taxon>
        <taxon>Trypanosomatida</taxon>
        <taxon>Trypanosomatidae</taxon>
        <taxon>Trypanosoma</taxon>
        <taxon>Duttonella</taxon>
    </lineage>
</organism>
<evidence type="ECO:0000256" key="1">
    <source>
        <dbReference type="SAM" id="Phobius"/>
    </source>
</evidence>